<feature type="domain" description="Pyrrolo-quinoline quinone repeat" evidence="2">
    <location>
        <begin position="114"/>
        <end position="319"/>
    </location>
</feature>
<evidence type="ECO:0000313" key="3">
    <source>
        <dbReference type="EMBL" id="WIM95292.1"/>
    </source>
</evidence>
<dbReference type="EMBL" id="CP126980">
    <property type="protein sequence ID" value="WIM95292.1"/>
    <property type="molecule type" value="Genomic_DNA"/>
</dbReference>
<dbReference type="Pfam" id="PF13360">
    <property type="entry name" value="PQQ_2"/>
    <property type="match status" value="1"/>
</dbReference>
<dbReference type="Proteomes" id="UP001240150">
    <property type="component" value="Chromosome"/>
</dbReference>
<evidence type="ECO:0000259" key="2">
    <source>
        <dbReference type="Pfam" id="PF13360"/>
    </source>
</evidence>
<feature type="compositionally biased region" description="Basic and acidic residues" evidence="1">
    <location>
        <begin position="1"/>
        <end position="18"/>
    </location>
</feature>
<evidence type="ECO:0000313" key="4">
    <source>
        <dbReference type="Proteomes" id="UP001240150"/>
    </source>
</evidence>
<dbReference type="InterPro" id="IPR002372">
    <property type="entry name" value="PQQ_rpt_dom"/>
</dbReference>
<protein>
    <submittedName>
        <fullName evidence="3">PQQ-binding-like beta-propeller repeat protein</fullName>
    </submittedName>
</protein>
<gene>
    <name evidence="3" type="ORF">ACTOB_007382</name>
</gene>
<name>A0ABY8WEC2_9ACTN</name>
<dbReference type="InterPro" id="IPR015943">
    <property type="entry name" value="WD40/YVTN_repeat-like_dom_sf"/>
</dbReference>
<feature type="region of interest" description="Disordered" evidence="1">
    <location>
        <begin position="1"/>
        <end position="23"/>
    </location>
</feature>
<dbReference type="InterPro" id="IPR011047">
    <property type="entry name" value="Quinoprotein_ADH-like_sf"/>
</dbReference>
<sequence>MRDVLIDLGDARTGDRVPDPPPPARGRVLLALLTGVLTVVLGGAASARPQMPPVIVPAGLGYLMEVAGDRLYVVSAGLPVGAPVREQTVRTYALPSATLLASNTVRVHGEVRSVLTAGDDRLLVNYQDERTATFTTVALRAGVREPLWERPAQIFGVDPAAGLALVREESATFRDADWHGLDLATGRPRWTLHQPAGDDVAVGDTGGAFPERLYALTTGGQLATYRTRTGQRTARTLVPQRRDGMNTSLWPAGELVLISAGASGTTGYDAAAGLAPIWHSGLNLSWYRGPAACGDLICAYLPQRGILVIDPRTGRERWSSDRWEYAARTGDYLLVGRPDVAEPELLVVRAETGDVLGSAGLWRTVGAGAYVIRSVPGEDRVWYGVLDPARRRVSLLGVADRVTGDCAFATGALVCRRIDATVGVWRLS</sequence>
<keyword evidence="4" id="KW-1185">Reference proteome</keyword>
<dbReference type="Gene3D" id="2.130.10.10">
    <property type="entry name" value="YVTN repeat-like/Quinoprotein amine dehydrogenase"/>
    <property type="match status" value="1"/>
</dbReference>
<accession>A0ABY8WEC2</accession>
<organism evidence="3 4">
    <name type="scientific">Actinoplanes oblitus</name>
    <dbReference type="NCBI Taxonomy" id="3040509"/>
    <lineage>
        <taxon>Bacteria</taxon>
        <taxon>Bacillati</taxon>
        <taxon>Actinomycetota</taxon>
        <taxon>Actinomycetes</taxon>
        <taxon>Micromonosporales</taxon>
        <taxon>Micromonosporaceae</taxon>
        <taxon>Actinoplanes</taxon>
    </lineage>
</organism>
<reference evidence="3 4" key="1">
    <citation type="submission" date="2023-06" db="EMBL/GenBank/DDBJ databases">
        <authorList>
            <person name="Yushchuk O."/>
            <person name="Binda E."/>
            <person name="Ruckert-Reed C."/>
            <person name="Fedorenko V."/>
            <person name="Kalinowski J."/>
            <person name="Marinelli F."/>
        </authorList>
    </citation>
    <scope>NUCLEOTIDE SEQUENCE [LARGE SCALE GENOMIC DNA]</scope>
    <source>
        <strain evidence="3 4">NRRL 3884</strain>
    </source>
</reference>
<proteinExistence type="predicted"/>
<evidence type="ECO:0000256" key="1">
    <source>
        <dbReference type="SAM" id="MobiDB-lite"/>
    </source>
</evidence>
<dbReference type="SUPFAM" id="SSF50998">
    <property type="entry name" value="Quinoprotein alcohol dehydrogenase-like"/>
    <property type="match status" value="1"/>
</dbReference>
<dbReference type="RefSeq" id="WP_284916593.1">
    <property type="nucleotide sequence ID" value="NZ_CP126980.1"/>
</dbReference>